<proteinExistence type="predicted"/>
<feature type="compositionally biased region" description="Low complexity" evidence="1">
    <location>
        <begin position="163"/>
        <end position="174"/>
    </location>
</feature>
<dbReference type="AlphaFoldDB" id="A0A7R9YFL5"/>
<organism evidence="2">
    <name type="scientific">Pinguiococcus pyrenoidosus</name>
    <dbReference type="NCBI Taxonomy" id="172671"/>
    <lineage>
        <taxon>Eukaryota</taxon>
        <taxon>Sar</taxon>
        <taxon>Stramenopiles</taxon>
        <taxon>Ochrophyta</taxon>
        <taxon>Pinguiophyceae</taxon>
        <taxon>Pinguiochrysidales</taxon>
        <taxon>Pinguiochrysidaceae</taxon>
        <taxon>Pinguiococcus</taxon>
    </lineage>
</organism>
<protein>
    <submittedName>
        <fullName evidence="2">Uncharacterized protein</fullName>
    </submittedName>
</protein>
<evidence type="ECO:0000256" key="1">
    <source>
        <dbReference type="SAM" id="MobiDB-lite"/>
    </source>
</evidence>
<dbReference type="EMBL" id="HBEA01017357">
    <property type="protein sequence ID" value="CAD8263687.1"/>
    <property type="molecule type" value="Transcribed_RNA"/>
</dbReference>
<evidence type="ECO:0000313" key="2">
    <source>
        <dbReference type="EMBL" id="CAD8263687.1"/>
    </source>
</evidence>
<feature type="region of interest" description="Disordered" evidence="1">
    <location>
        <begin position="163"/>
        <end position="207"/>
    </location>
</feature>
<reference evidence="2" key="1">
    <citation type="submission" date="2021-01" db="EMBL/GenBank/DDBJ databases">
        <authorList>
            <person name="Corre E."/>
            <person name="Pelletier E."/>
            <person name="Niang G."/>
            <person name="Scheremetjew M."/>
            <person name="Finn R."/>
            <person name="Kale V."/>
            <person name="Holt S."/>
            <person name="Cochrane G."/>
            <person name="Meng A."/>
            <person name="Brown T."/>
            <person name="Cohen L."/>
        </authorList>
    </citation>
    <scope>NUCLEOTIDE SEQUENCE</scope>
    <source>
        <strain evidence="2">CCMP2078</strain>
    </source>
</reference>
<gene>
    <name evidence="2" type="ORF">PPYR1160_LOCUS13189</name>
</gene>
<accession>A0A7R9YFL5</accession>
<name>A0A7R9YFL5_9STRA</name>
<sequence length="266" mass="30873">MCRQARKHRRLARKKNAKDAADKQFVLHNAAKMPASLPTLWKLCITWLILLQDARKQCMDCFQSLFKQDNAKASTQLQLLQRKLAVKAERTLSASRLVLHRFLGKLRQVHPVPEPPTVVSPLVQQKTRVFIKRTRVRLGVAKHSAPFQFPKLQQVQQVQQSQQSQQVQQSQQQQDQEHEQQHEQEQDNSSQNHPPVGHGQGMAEGPRGREVRIVRQPQVGPAVRRDVQVVRQILLKFKSHRVRRAWNNAELAARTRRLRQETSRLQ</sequence>
<feature type="compositionally biased region" description="Basic and acidic residues" evidence="1">
    <location>
        <begin position="175"/>
        <end position="185"/>
    </location>
</feature>